<dbReference type="InterPro" id="IPR001789">
    <property type="entry name" value="Sig_transdc_resp-reg_receiver"/>
</dbReference>
<evidence type="ECO:0000256" key="3">
    <source>
        <dbReference type="PROSITE-ProRule" id="PRU00169"/>
    </source>
</evidence>
<dbReference type="AlphaFoldDB" id="A0A081DFB2"/>
<proteinExistence type="predicted"/>
<dbReference type="PANTHER" id="PTHR43214:SF43">
    <property type="entry name" value="TWO-COMPONENT RESPONSE REGULATOR"/>
    <property type="match status" value="1"/>
</dbReference>
<evidence type="ECO:0000313" key="14">
    <source>
        <dbReference type="Proteomes" id="UP000029647"/>
    </source>
</evidence>
<dbReference type="SMART" id="SM00448">
    <property type="entry name" value="REC"/>
    <property type="match status" value="1"/>
</dbReference>
<dbReference type="InterPro" id="IPR039420">
    <property type="entry name" value="WalR-like"/>
</dbReference>
<dbReference type="SMART" id="SM00421">
    <property type="entry name" value="HTH_LUXR"/>
    <property type="match status" value="1"/>
</dbReference>
<dbReference type="Pfam" id="PF00196">
    <property type="entry name" value="GerE"/>
    <property type="match status" value="1"/>
</dbReference>
<dbReference type="GO" id="GO:0006355">
    <property type="term" value="P:regulation of DNA-templated transcription"/>
    <property type="evidence" value="ECO:0007669"/>
    <property type="project" value="InterPro"/>
</dbReference>
<dbReference type="InterPro" id="IPR000792">
    <property type="entry name" value="Tscrpt_reg_LuxR_C"/>
</dbReference>
<reference evidence="12 13" key="1">
    <citation type="journal article" date="2014" name="Genome Announc.">
        <title>Draft Genome Sequences of Marine Flavobacterium Nonlabens Strains NR17, NR24, NR27, NR32, NR33, and Ara13.</title>
        <authorList>
            <person name="Nakanishi M."/>
            <person name="Meirelles P."/>
            <person name="Suzuki R."/>
            <person name="Takatani N."/>
            <person name="Mino S."/>
            <person name="Suda W."/>
            <person name="Oshima K."/>
            <person name="Hattori M."/>
            <person name="Ohkuma M."/>
            <person name="Hosokawa M."/>
            <person name="Miyashita K."/>
            <person name="Thompson F.L."/>
            <person name="Niwa A."/>
            <person name="Sawabe T."/>
            <person name="Sawabe T."/>
        </authorList>
    </citation>
    <scope>NUCLEOTIDE SEQUENCE [LARGE SCALE GENOMIC DNA]</scope>
    <source>
        <strain evidence="8">JCM 19275</strain>
        <strain evidence="6">JCM 19296</strain>
        <strain evidence="7">JCM 19314</strain>
        <strain evidence="14">JCM19275</strain>
        <strain evidence="12">JCM19296</strain>
        <strain evidence="13">JCM19314</strain>
    </source>
</reference>
<dbReference type="InterPro" id="IPR016032">
    <property type="entry name" value="Sig_transdc_resp-reg_C-effctor"/>
</dbReference>
<evidence type="ECO:0000313" key="9">
    <source>
        <dbReference type="EMBL" id="KEZ93237.1"/>
    </source>
</evidence>
<evidence type="ECO:0000313" key="7">
    <source>
        <dbReference type="EMBL" id="GAK99876.1"/>
    </source>
</evidence>
<evidence type="ECO:0000259" key="5">
    <source>
        <dbReference type="PROSITE" id="PS50110"/>
    </source>
</evidence>
<feature type="modified residue" description="4-aspartylphosphate" evidence="3">
    <location>
        <position position="54"/>
    </location>
</feature>
<dbReference type="EMBL" id="BBNT01000018">
    <property type="protein sequence ID" value="GAL76929.1"/>
    <property type="molecule type" value="Genomic_DNA"/>
</dbReference>
<dbReference type="Proteomes" id="UP000028531">
    <property type="component" value="Unassembled WGS sequence"/>
</dbReference>
<evidence type="ECO:0000256" key="1">
    <source>
        <dbReference type="ARBA" id="ARBA00022553"/>
    </source>
</evidence>
<dbReference type="RefSeq" id="WP_036584952.1">
    <property type="nucleotide sequence ID" value="NZ_JBDUVK010000271.1"/>
</dbReference>
<dbReference type="SUPFAM" id="SSF46894">
    <property type="entry name" value="C-terminal effector domain of the bipartite response regulators"/>
    <property type="match status" value="1"/>
</dbReference>
<dbReference type="GO" id="GO:0000160">
    <property type="term" value="P:phosphorelay signal transduction system"/>
    <property type="evidence" value="ECO:0007669"/>
    <property type="project" value="InterPro"/>
</dbReference>
<dbReference type="Proteomes" id="UP000029647">
    <property type="component" value="Unassembled WGS sequence"/>
</dbReference>
<comment type="caution">
    <text evidence="6">The sequence shown here is derived from an EMBL/GenBank/DDBJ whole genome shotgun (WGS) entry which is preliminary data.</text>
</comment>
<reference evidence="9 11" key="2">
    <citation type="submission" date="2014-07" db="EMBL/GenBank/DDBJ databases">
        <title>Draft genome sequence of Nonlabens ulvanivorans, an ulvan degrading bacterium.</title>
        <authorList>
            <person name="Kopel M."/>
            <person name="Helbert W."/>
            <person name="Henrissat B."/>
            <person name="Doniger T."/>
            <person name="Banin E."/>
        </authorList>
    </citation>
    <scope>NUCLEOTIDE SEQUENCE [LARGE SCALE GENOMIC DNA]</scope>
    <source>
        <strain evidence="9 11">PLR</strain>
    </source>
</reference>
<reference evidence="10 15" key="3">
    <citation type="submission" date="2018-03" db="EMBL/GenBank/DDBJ databases">
        <title>Genomic Encyclopedia of Archaeal and Bacterial Type Strains, Phase II (KMG-II): from individual species to whole genera.</title>
        <authorList>
            <person name="Goeker M."/>
        </authorList>
    </citation>
    <scope>NUCLEOTIDE SEQUENCE [LARGE SCALE GENOMIC DNA]</scope>
    <source>
        <strain evidence="10 15">DSM 22727</strain>
    </source>
</reference>
<dbReference type="InterPro" id="IPR011006">
    <property type="entry name" value="CheY-like_superfamily"/>
</dbReference>
<dbReference type="GO" id="GO:0003677">
    <property type="term" value="F:DNA binding"/>
    <property type="evidence" value="ECO:0007669"/>
    <property type="project" value="UniProtKB-KW"/>
</dbReference>
<dbReference type="CDD" id="cd06170">
    <property type="entry name" value="LuxR_C_like"/>
    <property type="match status" value="1"/>
</dbReference>
<sequence length="208" mass="23453">MIRLLIAEDHQSLIDGLLLLFKDVQEIEVVGTAKDGKELLEKLDFKKPDVLLTDISMPRMNGVELCKKALKIRPTLKVIAFSMFNNEDAIREMIKAGAYGYILKTSSLQEVKTAIIKASKGQRYFDASININEIESNEISNNKTILSPSETKILKLIAQGKTSSEIAEIRFTAVSTIIKHRKNIIQKLGLQGKGELLRYALQKHQHYK</sequence>
<dbReference type="PROSITE" id="PS50110">
    <property type="entry name" value="RESPONSE_REGULATORY"/>
    <property type="match status" value="1"/>
</dbReference>
<evidence type="ECO:0000259" key="4">
    <source>
        <dbReference type="PROSITE" id="PS50043"/>
    </source>
</evidence>
<evidence type="ECO:0000313" key="11">
    <source>
        <dbReference type="Proteomes" id="UP000028531"/>
    </source>
</evidence>
<dbReference type="EMBL" id="PVNA01000003">
    <property type="protein sequence ID" value="PRX13640.1"/>
    <property type="molecule type" value="Genomic_DNA"/>
</dbReference>
<evidence type="ECO:0000313" key="8">
    <source>
        <dbReference type="EMBL" id="GAL76929.1"/>
    </source>
</evidence>
<dbReference type="EMBL" id="JPJI01000032">
    <property type="protein sequence ID" value="KEZ93237.1"/>
    <property type="molecule type" value="Genomic_DNA"/>
</dbReference>
<feature type="domain" description="Response regulatory" evidence="5">
    <location>
        <begin position="3"/>
        <end position="119"/>
    </location>
</feature>
<dbReference type="Proteomes" id="UP000239997">
    <property type="component" value="Unassembled WGS sequence"/>
</dbReference>
<evidence type="ECO:0000313" key="15">
    <source>
        <dbReference type="Proteomes" id="UP000239997"/>
    </source>
</evidence>
<dbReference type="SUPFAM" id="SSF52172">
    <property type="entry name" value="CheY-like"/>
    <property type="match status" value="1"/>
</dbReference>
<evidence type="ECO:0000313" key="12">
    <source>
        <dbReference type="Proteomes" id="UP000028980"/>
    </source>
</evidence>
<dbReference type="OrthoDB" id="9795108at2"/>
<dbReference type="PRINTS" id="PR00038">
    <property type="entry name" value="HTHLUXR"/>
</dbReference>
<keyword evidence="2 6" id="KW-0238">DNA-binding</keyword>
<accession>A0A081DFB2</accession>
<keyword evidence="15" id="KW-1185">Reference proteome</keyword>
<dbReference type="Proteomes" id="UP000029226">
    <property type="component" value="Unassembled WGS sequence"/>
</dbReference>
<dbReference type="PANTHER" id="PTHR43214">
    <property type="entry name" value="TWO-COMPONENT RESPONSE REGULATOR"/>
    <property type="match status" value="1"/>
</dbReference>
<dbReference type="Pfam" id="PF00072">
    <property type="entry name" value="Response_reg"/>
    <property type="match status" value="1"/>
</dbReference>
<evidence type="ECO:0000313" key="13">
    <source>
        <dbReference type="Proteomes" id="UP000029226"/>
    </source>
</evidence>
<evidence type="ECO:0000313" key="6">
    <source>
        <dbReference type="EMBL" id="GAK77608.1"/>
    </source>
</evidence>
<dbReference type="EMBL" id="BBMM01000003">
    <property type="protein sequence ID" value="GAK99876.1"/>
    <property type="molecule type" value="Genomic_DNA"/>
</dbReference>
<dbReference type="PROSITE" id="PS50043">
    <property type="entry name" value="HTH_LUXR_2"/>
    <property type="match status" value="1"/>
</dbReference>
<feature type="domain" description="HTH luxR-type" evidence="4">
    <location>
        <begin position="139"/>
        <end position="204"/>
    </location>
</feature>
<keyword evidence="1 3" id="KW-0597">Phosphoprotein</keyword>
<gene>
    <name evidence="9" type="ORF">IL45_14050</name>
    <name evidence="8" type="ORF">JCM19275_249</name>
    <name evidence="6" type="ORF">JCM19296_3216</name>
    <name evidence="7" type="ORF">JCM19314_1061</name>
    <name evidence="10" type="ORF">LY02_01885</name>
</gene>
<evidence type="ECO:0000313" key="10">
    <source>
        <dbReference type="EMBL" id="PRX13640.1"/>
    </source>
</evidence>
<evidence type="ECO:0000256" key="2">
    <source>
        <dbReference type="ARBA" id="ARBA00023125"/>
    </source>
</evidence>
<dbReference type="InterPro" id="IPR058245">
    <property type="entry name" value="NreC/VraR/RcsB-like_REC"/>
</dbReference>
<dbReference type="CDD" id="cd17535">
    <property type="entry name" value="REC_NarL-like"/>
    <property type="match status" value="1"/>
</dbReference>
<dbReference type="Gene3D" id="3.40.50.2300">
    <property type="match status" value="1"/>
</dbReference>
<organism evidence="6 12">
    <name type="scientific">Nonlabens ulvanivorans</name>
    <name type="common">Persicivirga ulvanivorans</name>
    <dbReference type="NCBI Taxonomy" id="906888"/>
    <lineage>
        <taxon>Bacteria</taxon>
        <taxon>Pseudomonadati</taxon>
        <taxon>Bacteroidota</taxon>
        <taxon>Flavobacteriia</taxon>
        <taxon>Flavobacteriales</taxon>
        <taxon>Flavobacteriaceae</taxon>
        <taxon>Nonlabens</taxon>
    </lineage>
</organism>
<protein>
    <submittedName>
        <fullName evidence="9">Chemotaxis protein CheY</fullName>
    </submittedName>
    <submittedName>
        <fullName evidence="6">DNA-binding response regulator</fullName>
    </submittedName>
    <submittedName>
        <fullName evidence="10">Two-component system nitrate/nitrite response regulator NarL</fullName>
    </submittedName>
</protein>
<dbReference type="Proteomes" id="UP000028980">
    <property type="component" value="Unassembled WGS sequence"/>
</dbReference>
<dbReference type="EMBL" id="BBLG01000011">
    <property type="protein sequence ID" value="GAK77608.1"/>
    <property type="molecule type" value="Genomic_DNA"/>
</dbReference>
<name>A0A081DFB2_NONUL</name>